<evidence type="ECO:0000259" key="3">
    <source>
        <dbReference type="Pfam" id="PF13476"/>
    </source>
</evidence>
<feature type="compositionally biased region" description="Basic and acidic residues" evidence="2">
    <location>
        <begin position="713"/>
        <end position="729"/>
    </location>
</feature>
<protein>
    <submittedName>
        <fullName evidence="4">Nuclease SbcCD subunit C</fullName>
    </submittedName>
</protein>
<reference evidence="5" key="1">
    <citation type="journal article" date="2019" name="Int. J. Syst. Evol. Microbiol.">
        <title>The Global Catalogue of Microorganisms (GCM) 10K type strain sequencing project: providing services to taxonomists for standard genome sequencing and annotation.</title>
        <authorList>
            <consortium name="The Broad Institute Genomics Platform"/>
            <consortium name="The Broad Institute Genome Sequencing Center for Infectious Disease"/>
            <person name="Wu L."/>
            <person name="Ma J."/>
        </authorList>
    </citation>
    <scope>NUCLEOTIDE SEQUENCE [LARGE SCALE GENOMIC DNA]</scope>
    <source>
        <strain evidence="5">KCTC 23723</strain>
    </source>
</reference>
<accession>A0ABQ2WQ52</accession>
<dbReference type="InterPro" id="IPR038729">
    <property type="entry name" value="Rad50/SbcC_AAA"/>
</dbReference>
<dbReference type="PANTHER" id="PTHR32114:SF2">
    <property type="entry name" value="ABC TRANSPORTER ABCH.3"/>
    <property type="match status" value="1"/>
</dbReference>
<dbReference type="EMBL" id="BMYR01000009">
    <property type="protein sequence ID" value="GGW66704.1"/>
    <property type="molecule type" value="Genomic_DNA"/>
</dbReference>
<dbReference type="InterPro" id="IPR027417">
    <property type="entry name" value="P-loop_NTPase"/>
</dbReference>
<keyword evidence="1" id="KW-0175">Coiled coil</keyword>
<evidence type="ECO:0000256" key="2">
    <source>
        <dbReference type="SAM" id="MobiDB-lite"/>
    </source>
</evidence>
<feature type="region of interest" description="Disordered" evidence="2">
    <location>
        <begin position="702"/>
        <end position="729"/>
    </location>
</feature>
<evidence type="ECO:0000313" key="5">
    <source>
        <dbReference type="Proteomes" id="UP000634667"/>
    </source>
</evidence>
<feature type="coiled-coil region" evidence="1">
    <location>
        <begin position="523"/>
        <end position="585"/>
    </location>
</feature>
<dbReference type="Pfam" id="PF13476">
    <property type="entry name" value="AAA_23"/>
    <property type="match status" value="1"/>
</dbReference>
<feature type="coiled-coil region" evidence="1">
    <location>
        <begin position="218"/>
        <end position="245"/>
    </location>
</feature>
<evidence type="ECO:0000256" key="1">
    <source>
        <dbReference type="SAM" id="Coils"/>
    </source>
</evidence>
<name>A0ABQ2WQ52_9ALTE</name>
<feature type="coiled-coil region" evidence="1">
    <location>
        <begin position="833"/>
        <end position="901"/>
    </location>
</feature>
<sequence>MKILTLRLKNLNSLKGEWKIDFSQAPFVENGLFAITGPTGAGKTTLLDAICLALYHQTPRLGPISTSANEIMTRGCAECLAEVEFEVKGTAYRAFWSMRRARGNPEGNLQQADIELSLVASGKVLANQVRQKSEEIERITGLDFGRFTKSMLLSQGDFAAFLNANDGERAELLEELTGTEIYGQLSKRVHEQFTEAKQSLRELSAKADGFQLLSSEQLETLVTEQAELLQQQHRLQQQLSEAQAHSQWWEKLTAAQLHQQDASSQHSHALQQQAAAAVDLQRLSQSEPAERLRMPWTLYQNSQHDLDQRNTELSQQQQAKRLVTAEREQNAEALKHVTHNLAEVRQHNHQLDTLITEQILPLDQQLKHVQQRQAEQQQHVALLQQQALAQAEQQQQFQREHQALQQQLASEQRYLEAHQADANVATLLTGWSQQLMQLNKDQQHISTLHHALSQLEQQRTAQKLHYQQQAAHAQQQQVKVQQAQHLSEQRQQQWQQLTSQHDEQTIEQHLSTLNQHWPLFHQAQALQAQYQQHQLEQQQLENTEQQLQVRQHQLSSQRTALAEQYKRAQQQLKDLTQLLSQEEQLAHFRQQLQPGTACPLCGAIEHPLLAESALDVPETLKRQQAAQALLEQTHEQGQQCREALNSCQRQLTESTARLHLLAQQQTEAHSQWQHLLPTLNSTASIEDLPALALLQEQMQQRAETLSHQQKTLRQAEKLAQHAQQERVAAERELDKLHNALTLLQQQQQNNQQQHEQLSSQLQQQQEHCQQLQQQLLAQIQQQGYAPLITELAEWLAQKQEDVTQYQLHQQQWQQLQQQHIAKETELKGINHHVQHLAEQLTLQQQQLAMLNTQLSELTQQRLQLFGNRQVAEARQQALAAFNEAEQLFTAQQQQQQQLQQKDSELSAIITTLQQQAESLSQSTAARLHDWQQQLIASPFQDEAAFKAALLPETERSHLATLKQQLEQAIQTRRSLLQQAEQQLSALLELPQAASWQFISAEQVIEKLTFIQTEQAQLHSRLGQITQQLQQQQQEKIRQQTLLEQIAIQQQHYDDLSYLHALIGSASGDKFRRFAQGLTLDNLVYLANKQLTRLHGRYLLKRKEADSLALSVLDTWQGDTERDTKTLSGGESFLVSLALALALSDLVSHKTSIDSLFLDEGFGTLDAETLDIALDALDNLNASGKMIGVISHIEAMKERIPTQLRVTKKSGLGVSQLDSQYRLAP</sequence>
<keyword evidence="5" id="KW-1185">Reference proteome</keyword>
<dbReference type="Pfam" id="PF13558">
    <property type="entry name" value="SbcC_Walker_B"/>
    <property type="match status" value="1"/>
</dbReference>
<organism evidence="4 5">
    <name type="scientific">Alishewanella tabrizica</name>
    <dbReference type="NCBI Taxonomy" id="671278"/>
    <lineage>
        <taxon>Bacteria</taxon>
        <taxon>Pseudomonadati</taxon>
        <taxon>Pseudomonadota</taxon>
        <taxon>Gammaproteobacteria</taxon>
        <taxon>Alteromonadales</taxon>
        <taxon>Alteromonadaceae</taxon>
        <taxon>Alishewanella</taxon>
    </lineage>
</organism>
<gene>
    <name evidence="4" type="primary">sbcC</name>
    <name evidence="4" type="ORF">GCM10008111_23360</name>
</gene>
<proteinExistence type="predicted"/>
<evidence type="ECO:0000313" key="4">
    <source>
        <dbReference type="EMBL" id="GGW66704.1"/>
    </source>
</evidence>
<feature type="coiled-coil region" evidence="1">
    <location>
        <begin position="366"/>
        <end position="421"/>
    </location>
</feature>
<feature type="domain" description="Rad50/SbcC-type AAA" evidence="3">
    <location>
        <begin position="6"/>
        <end position="232"/>
    </location>
</feature>
<dbReference type="Proteomes" id="UP000634667">
    <property type="component" value="Unassembled WGS sequence"/>
</dbReference>
<dbReference type="RefSeq" id="WP_189483404.1">
    <property type="nucleotide sequence ID" value="NZ_BMYR01000009.1"/>
</dbReference>
<dbReference type="Gene3D" id="3.40.50.300">
    <property type="entry name" value="P-loop containing nucleotide triphosphate hydrolases"/>
    <property type="match status" value="2"/>
</dbReference>
<comment type="caution">
    <text evidence="4">The sequence shown here is derived from an EMBL/GenBank/DDBJ whole genome shotgun (WGS) entry which is preliminary data.</text>
</comment>
<dbReference type="SUPFAM" id="SSF52540">
    <property type="entry name" value="P-loop containing nucleoside triphosphate hydrolases"/>
    <property type="match status" value="3"/>
</dbReference>
<dbReference type="PANTHER" id="PTHR32114">
    <property type="entry name" value="ABC TRANSPORTER ABCH.3"/>
    <property type="match status" value="1"/>
</dbReference>
<feature type="compositionally biased region" description="Polar residues" evidence="2">
    <location>
        <begin position="702"/>
        <end position="712"/>
    </location>
</feature>